<dbReference type="Pfam" id="PF09972">
    <property type="entry name" value="DUF2207"/>
    <property type="match status" value="1"/>
</dbReference>
<feature type="non-terminal residue" evidence="2">
    <location>
        <position position="191"/>
    </location>
</feature>
<sequence>ITINSDSSIIVTEKIAYDFGNQNRHGIYRDIPIRYETEKGIYKLDFRVLSVVDETGSKYKYDTSTKGDFISIKIGDPDIYVTGENIYIITYEIEGALNYFDDHDELYWNVTGNKWSVNIYNASVKISLPQNVKSEDIKLTCYTGKAGSKEKNCKSEIMSETETYFESTKMLSLGEGLTIVLGWPKGIVKEV</sequence>
<protein>
    <recommendedName>
        <fullName evidence="1">DUF2207 domain-containing protein</fullName>
    </recommendedName>
</protein>
<gene>
    <name evidence="2" type="ORF">S01H4_28331</name>
</gene>
<comment type="caution">
    <text evidence="2">The sequence shown here is derived from an EMBL/GenBank/DDBJ whole genome shotgun (WGS) entry which is preliminary data.</text>
</comment>
<organism evidence="2">
    <name type="scientific">marine sediment metagenome</name>
    <dbReference type="NCBI Taxonomy" id="412755"/>
    <lineage>
        <taxon>unclassified sequences</taxon>
        <taxon>metagenomes</taxon>
        <taxon>ecological metagenomes</taxon>
    </lineage>
</organism>
<dbReference type="InterPro" id="IPR018702">
    <property type="entry name" value="DUF2207"/>
</dbReference>
<feature type="non-terminal residue" evidence="2">
    <location>
        <position position="1"/>
    </location>
</feature>
<reference evidence="2" key="1">
    <citation type="journal article" date="2014" name="Front. Microbiol.">
        <title>High frequency of phylogenetically diverse reductive dehalogenase-homologous genes in deep subseafloor sedimentary metagenomes.</title>
        <authorList>
            <person name="Kawai M."/>
            <person name="Futagami T."/>
            <person name="Toyoda A."/>
            <person name="Takaki Y."/>
            <person name="Nishi S."/>
            <person name="Hori S."/>
            <person name="Arai W."/>
            <person name="Tsubouchi T."/>
            <person name="Morono Y."/>
            <person name="Uchiyama I."/>
            <person name="Ito T."/>
            <person name="Fujiyama A."/>
            <person name="Inagaki F."/>
            <person name="Takami H."/>
        </authorList>
    </citation>
    <scope>NUCLEOTIDE SEQUENCE</scope>
    <source>
        <strain evidence="2">Expedition CK06-06</strain>
    </source>
</reference>
<evidence type="ECO:0000313" key="2">
    <source>
        <dbReference type="EMBL" id="GAG84355.1"/>
    </source>
</evidence>
<dbReference type="EMBL" id="BART01014060">
    <property type="protein sequence ID" value="GAG84355.1"/>
    <property type="molecule type" value="Genomic_DNA"/>
</dbReference>
<dbReference type="AlphaFoldDB" id="X1ANK9"/>
<proteinExistence type="predicted"/>
<name>X1ANK9_9ZZZZ</name>
<accession>X1ANK9</accession>
<evidence type="ECO:0000259" key="1">
    <source>
        <dbReference type="Pfam" id="PF09972"/>
    </source>
</evidence>
<feature type="domain" description="DUF2207" evidence="1">
    <location>
        <begin position="1"/>
        <end position="155"/>
    </location>
</feature>